<dbReference type="Proteomes" id="UP001446871">
    <property type="component" value="Unassembled WGS sequence"/>
</dbReference>
<feature type="compositionally biased region" description="Polar residues" evidence="3">
    <location>
        <begin position="1444"/>
        <end position="1463"/>
    </location>
</feature>
<dbReference type="InterPro" id="IPR056884">
    <property type="entry name" value="NPHP3-like_N"/>
</dbReference>
<dbReference type="InterPro" id="IPR031350">
    <property type="entry name" value="Goodbye_dom"/>
</dbReference>
<evidence type="ECO:0000256" key="1">
    <source>
        <dbReference type="ARBA" id="ARBA00022737"/>
    </source>
</evidence>
<evidence type="ECO:0000259" key="5">
    <source>
        <dbReference type="Pfam" id="PF24883"/>
    </source>
</evidence>
<feature type="compositionally biased region" description="Low complexity" evidence="3">
    <location>
        <begin position="1494"/>
        <end position="1510"/>
    </location>
</feature>
<evidence type="ECO:0000259" key="4">
    <source>
        <dbReference type="Pfam" id="PF17109"/>
    </source>
</evidence>
<dbReference type="PANTHER" id="PTHR10039">
    <property type="entry name" value="AMELOGENIN"/>
    <property type="match status" value="1"/>
</dbReference>
<evidence type="ECO:0000313" key="7">
    <source>
        <dbReference type="Proteomes" id="UP001446871"/>
    </source>
</evidence>
<feature type="region of interest" description="Disordered" evidence="3">
    <location>
        <begin position="1"/>
        <end position="21"/>
    </location>
</feature>
<sequence length="1648" mass="185930">MAASDAKNGSTILSPTGPEAQRAAAQKEIDAIWVQVEDRVKQLAKRQGDEKLKKLKIDDVLGYVDSIQQSEKDKAAKFGWFKEAVGNTLKCIQTVGSIVSSGVSEVFGPADMCFNALTFVIAAWQGYEGMFENLGELLERCCHFLGRLPYYKGTMDTRLTRLAAQNLQLFVEICDHSIRLQKKRNKFAAFMKRLFLNDDNISGLLGMMDKLNSNENLLVGAQTYKIVSDNAGDIKLILEGQKEQKKEDDAKKWRKSIAKVLGFPNSALGTDGEPYPTWQRTFDARKDKLIEGTGTWILDQPAFVEWSKAEQSTNPFLVIEGSQNSGKTSLIANALRLLRQGERGSSSSRTVTAFFFADADKRKPQEDETEELLEVVSRTLLWQVATAFEAMTKSMAQIAERSPDSWDRIDRWQQLFINNKERTNNDTSFVFFIDAGRSDVDKLIPLLEKLGSISDGNRVQVMLSASPQTTEDELMEKLGSNIGVIPISECNARDVDLYITKRMDEMPILRDEKRAGISEWRNKIFNTLRDKCEGDYFKLDSNLKDLEKVDLVDDIYDVLKNAGKSKAAQIDSALRSLNNIRTPKEIDEINEIILWVNDGRRWLSVEAMESIVAIKHRRTAAHLHANVRPAPLTHRSRRKTGQEDVAEKVVTVEDKPAATAPTSNLTVSLLPFERKLTDKYDPLFTITDSKKVNWRSEEVRQRIPNKTGSVANLMSDQSEPAAEGRPKVIQETEIDIVKHFLRNVCPKDLYTRFDFEHFFNGKLGAGQKQYICLDPENAHIRIVITCLIILTDEGYEDDRQLRDYASFWLLDHLIAVDLSAAERHLKLQVGPLLVKLLTEKEGIDALFWPHDLSVSFKTWCEDEGANLQEARGEWVYSAEGVEQVASWLKDSMVVQDVHDEAGQAFIKAVRDPKTNKHQAVLGRAAQEMANHMFCRAGFTKQQFLSAACFIRGYLDRLDKKKAKRMYDKSEPYIGTKRGLNQYEKPTFTIEELNQIENWALSVLDGAKATPEKESQWEIHCALAAFQLCRTEKGAKEIYRDRAKKALDLDPRNWHACHFYSTQSKMGNEEAIELLGQAKREIDEKRRKEADWDKNSANPALLARITLELGNRQWNLGTDLKLAAETHRESLGIHYVHFREYVPLLERYLEKGEWDEFIALIEAINQNLDKKTKKWAAYLEDLVHEFLGNPKVQESQILAQAANAAKRWDVIQTLFNSAIDLAEEKGRHDLLFYLRNGFSKTLTAAVDESYSAQAVTVQNEALQDLHRNPSEQVSPYAVEDMKNSLAQGYLKIAFAPDVPAEKVQSYGPIIEKLVPESDEKADVWTSIDRTCCLIRFHHKQKSESEAADEWRRKIVRAGLELLSDGDFENDDMAYWVLARLFATMGDAENSQIVWRLRNIFQFEAQKRWDTWLTSQPNDIRSAAMKRNSATLSRTISEVTFEPMEGSTNGSTLSESPASRSQLLQMVSEEPVPNVGDDETASDGSSTQESDTEPLSETAESKASSTPSSTSSVLANAPMEPTSMICCAGCGTPWKIVNVDMYECADCVGTQQLCQGCYDCLSQGEFRDRVSLKCRPGHEHVKIPAWDPCVELAVAAAEMDGEGVAPPKNSVPLPQKGADEKTVWLSIDEWKAKLRELYLDGTGKASEVTT</sequence>
<evidence type="ECO:0008006" key="8">
    <source>
        <dbReference type="Google" id="ProtNLM"/>
    </source>
</evidence>
<organism evidence="6 7">
    <name type="scientific">Apiospora saccharicola</name>
    <dbReference type="NCBI Taxonomy" id="335842"/>
    <lineage>
        <taxon>Eukaryota</taxon>
        <taxon>Fungi</taxon>
        <taxon>Dikarya</taxon>
        <taxon>Ascomycota</taxon>
        <taxon>Pezizomycotina</taxon>
        <taxon>Sordariomycetes</taxon>
        <taxon>Xylariomycetidae</taxon>
        <taxon>Amphisphaeriales</taxon>
        <taxon>Apiosporaceae</taxon>
        <taxon>Apiospora</taxon>
    </lineage>
</organism>
<gene>
    <name evidence="6" type="ORF">PG996_011352</name>
</gene>
<feature type="domain" description="Fungal STAND N-terminal Goodbye" evidence="4">
    <location>
        <begin position="50"/>
        <end position="151"/>
    </location>
</feature>
<accession>A0ABR1UES7</accession>
<name>A0ABR1UES7_9PEZI</name>
<feature type="region of interest" description="Disordered" evidence="3">
    <location>
        <begin position="1434"/>
        <end position="1513"/>
    </location>
</feature>
<keyword evidence="7" id="KW-1185">Reference proteome</keyword>
<feature type="coiled-coil region" evidence="2">
    <location>
        <begin position="1067"/>
        <end position="1094"/>
    </location>
</feature>
<evidence type="ECO:0000256" key="3">
    <source>
        <dbReference type="SAM" id="MobiDB-lite"/>
    </source>
</evidence>
<protein>
    <recommendedName>
        <fullName evidence="8">Fungal STAND N-terminal Goodbye domain-containing protein</fullName>
    </recommendedName>
</protein>
<dbReference type="Pfam" id="PF17109">
    <property type="entry name" value="Goodbye"/>
    <property type="match status" value="1"/>
</dbReference>
<feature type="domain" description="Nephrocystin 3-like N-terminal" evidence="5">
    <location>
        <begin position="292"/>
        <end position="435"/>
    </location>
</feature>
<evidence type="ECO:0000313" key="6">
    <source>
        <dbReference type="EMBL" id="KAK8057415.1"/>
    </source>
</evidence>
<dbReference type="PANTHER" id="PTHR10039:SF17">
    <property type="entry name" value="FUNGAL STAND N-TERMINAL GOODBYE DOMAIN-CONTAINING PROTEIN-RELATED"/>
    <property type="match status" value="1"/>
</dbReference>
<dbReference type="Pfam" id="PF24883">
    <property type="entry name" value="NPHP3_N"/>
    <property type="match status" value="1"/>
</dbReference>
<keyword evidence="2" id="KW-0175">Coiled coil</keyword>
<comment type="caution">
    <text evidence="6">The sequence shown here is derived from an EMBL/GenBank/DDBJ whole genome shotgun (WGS) entry which is preliminary data.</text>
</comment>
<keyword evidence="1" id="KW-0677">Repeat</keyword>
<evidence type="ECO:0000256" key="2">
    <source>
        <dbReference type="SAM" id="Coils"/>
    </source>
</evidence>
<dbReference type="EMBL" id="JAQQWM010000007">
    <property type="protein sequence ID" value="KAK8057415.1"/>
    <property type="molecule type" value="Genomic_DNA"/>
</dbReference>
<reference evidence="6 7" key="1">
    <citation type="submission" date="2023-01" db="EMBL/GenBank/DDBJ databases">
        <title>Analysis of 21 Apiospora genomes using comparative genomics revels a genus with tremendous synthesis potential of carbohydrate active enzymes and secondary metabolites.</title>
        <authorList>
            <person name="Sorensen T."/>
        </authorList>
    </citation>
    <scope>NUCLEOTIDE SEQUENCE [LARGE SCALE GENOMIC DNA]</scope>
    <source>
        <strain evidence="6 7">CBS 83171</strain>
    </source>
</reference>
<proteinExistence type="predicted"/>
<feature type="compositionally biased region" description="Polar residues" evidence="3">
    <location>
        <begin position="1480"/>
        <end position="1493"/>
    </location>
</feature>